<keyword evidence="2" id="KW-1185">Reference proteome</keyword>
<gene>
    <name evidence="1" type="ORF">LPMP_322350</name>
</gene>
<dbReference type="EMBL" id="CP009401">
    <property type="protein sequence ID" value="XUY36703.1"/>
    <property type="molecule type" value="Genomic_DNA"/>
</dbReference>
<sequence length="1674" mass="186897">MSTSSLASPTTEKAQKLKEAQLKIGMALKNAQYALTTHAHRGLTTALHENASALTALSTYLSLSGSPVKAAAIAGQMAKILKSVGTYVSAKERNSGTSQHTEVSRLSSSFNTPPSSSVVLDDLGLLPETPHESAGLVAELQRVVRELTRERDAMADEKRALEAALEESRQHSTVTPHTAFEAHSPDTADKDPDVVIRQLHAEVKGLKHEVREEHMKAAALQDQLHEAEEQIEDQQDQVQALKMQLRLSQEEKLSQDAAFAKKEEEIKALQEAFLQNSRNTAAPSSAAAAAATRSPHGYVDKDDFDALKLQNQLLQQALREQTTQMRPTDPHAVLSQQTLEEIEADHHQQLEAMKLTIQEQYNRENQLLDKQRSMQDTIDDLKRQLQLSSNRQWVQQEREKHLNEMDSAERHMEHLQETVERHKQHIPLQQTKLQHYAENERSTSDVIKNLEQHHDTQIAKLNQQIIELRDELNKACRREQELHDQVQASNTETQATIAATTEQYNHHQQHISSLTHSMAAELQQAHAAQVAELQQRLEVERDHAAANQSTAAECESALQQRLSELRTSMAAEREQHESRVAELQQAHAAQVAELQQRLEVERDHAAANQSTAAECESALQQRLSELRTSMAAEREQHESRVAELQQAHAAQVAELQQRLEVERDHAAANQSTAAECESALQQRLSELRTSMAAEREQHESRVAELQQAHAAQVAELQQRLEVERDHAAANQSTAAECESALQQRLSELRTSMAAEREQHESRVAELQQAHAAQVAELQQRLEVERDHAAANQSTAAECESALQQRLSELRTSMAAEREQHESRVAELQQAHAAQVAELQQRLEVERDHAAANQSTAAECESALQQRLSELRTSMAAEREQHESRVAELQQAHAAQVAELQQRLEVERDHAAANQSTAAECESALQQRLSELRTSMAAEREQHESRVAELQQAHAAQVAELQQRLEVERDHAAANQSTAAECESALQQRLSELRTSMAAEREQHESRVAELQQRLEVERDHAAANQSTAAECESALQQRLSELRTSMAAEREQHESRVAELQQAHAAQVAELQQAHAAQVAELQQAHAAQVAELQQAHAAQVAELQQGRELNVLRDDAAEKFWVTSQPVDWLKEENESLKVQVREWEEKHTEVTNEKVSAVVKVGEVEEMLSCCKCELQRLKAEYSSLQKTMSKSLEDRDIAVKRLKESVHLTEEAEANVVRLETLRKELQEVQERLEITDKDRALVVSRYRRATTEKEECADAARRLLTEYKEMAATREKLVAQLAAAEALAAERSREVEELTRAAPAGASLKSSGPRDDALEAVGQKVVQSTVSEKQERIEALVCELEAVTRENKRLRSELEVAQVRQAAPRRASLTAEPTSMQSAFAQDMLSSLAGMRVTLNTMHTQLVPILEQIRVEERSRAAAAVDPSASTSAVDALEKLYTSMESVHAVTQATLEDFDIGARQLRVSAELQAVVYGKLLATLQQHRGKGATSPLTSTLVDVSLVRACTALFSELSTGSTPKWEENERHGEQQLISHTDQRYCPGRASSATRDYVVAAEKNRRVAVSATAHQQSPSTWSHYHAFSSAPSVFASSVGVDNRGRYSRTVNHARRRADDRELFILDNAGYGRQPARAGSRYQSSFENFAMAQASISVAEERARLRTAPTPPWR</sequence>
<accession>A0AC62A4V7</accession>
<evidence type="ECO:0000313" key="2">
    <source>
        <dbReference type="Proteomes" id="UP000063063"/>
    </source>
</evidence>
<proteinExistence type="predicted"/>
<reference evidence="1 2" key="1">
    <citation type="journal article" date="2015" name="Sci. Rep.">
        <title>The genome of Leishmania panamensis: insights into genomics of the L. (Viannia) subgenus.</title>
        <authorList>
            <person name="Llanes A."/>
            <person name="Restrepo C.M."/>
            <person name="Vecchio G.D."/>
            <person name="Anguizola F.J."/>
            <person name="Lleonart R."/>
        </authorList>
    </citation>
    <scope>NUCLEOTIDE SEQUENCE [LARGE SCALE GENOMIC DNA]</scope>
    <source>
        <strain evidence="1 2">MHOM/PA/94/PSC-1</strain>
    </source>
</reference>
<organism evidence="1 2">
    <name type="scientific">Leishmania panamensis</name>
    <dbReference type="NCBI Taxonomy" id="5679"/>
    <lineage>
        <taxon>Eukaryota</taxon>
        <taxon>Discoba</taxon>
        <taxon>Euglenozoa</taxon>
        <taxon>Kinetoplastea</taxon>
        <taxon>Metakinetoplastina</taxon>
        <taxon>Trypanosomatida</taxon>
        <taxon>Trypanosomatidae</taxon>
        <taxon>Leishmaniinae</taxon>
        <taxon>Leishmania</taxon>
        <taxon>Leishmania guyanensis species complex</taxon>
    </lineage>
</organism>
<dbReference type="Proteomes" id="UP000063063">
    <property type="component" value="Chromosome 32"/>
</dbReference>
<protein>
    <submittedName>
        <fullName evidence="1">Uncharacterized protein</fullName>
    </submittedName>
</protein>
<name>A0AC62A4V7_LEIPA</name>
<evidence type="ECO:0000313" key="1">
    <source>
        <dbReference type="EMBL" id="XUY36703.1"/>
    </source>
</evidence>